<dbReference type="InterPro" id="IPR000845">
    <property type="entry name" value="Nucleoside_phosphorylase_d"/>
</dbReference>
<dbReference type="NCBIfam" id="NF004079">
    <property type="entry name" value="PRK05584.1"/>
    <property type="match status" value="1"/>
</dbReference>
<evidence type="ECO:0000256" key="1">
    <source>
        <dbReference type="ARBA" id="ARBA00004945"/>
    </source>
</evidence>
<comment type="caution">
    <text evidence="7">The sequence shown here is derived from an EMBL/GenBank/DDBJ whole genome shotgun (WGS) entry which is preliminary data.</text>
</comment>
<evidence type="ECO:0000256" key="4">
    <source>
        <dbReference type="ARBA" id="ARBA00022801"/>
    </source>
</evidence>
<keyword evidence="7" id="KW-0326">Glycosidase</keyword>
<dbReference type="EMBL" id="JAUSRO010000007">
    <property type="protein sequence ID" value="MDP9900361.1"/>
    <property type="molecule type" value="Genomic_DNA"/>
</dbReference>
<dbReference type="Pfam" id="PF01048">
    <property type="entry name" value="PNP_UDP_1"/>
    <property type="match status" value="1"/>
</dbReference>
<keyword evidence="3" id="KW-0028">Amino-acid biosynthesis</keyword>
<name>A0ABT9S9B8_9BURK</name>
<dbReference type="NCBIfam" id="TIGR01704">
    <property type="entry name" value="MTA_SAH-Nsdase"/>
    <property type="match status" value="1"/>
</dbReference>
<dbReference type="RefSeq" id="WP_307690165.1">
    <property type="nucleotide sequence ID" value="NZ_JAUSRO010000007.1"/>
</dbReference>
<evidence type="ECO:0000313" key="7">
    <source>
        <dbReference type="EMBL" id="MDP9900361.1"/>
    </source>
</evidence>
<organism evidence="7 8">
    <name type="scientific">Variovorax ginsengisoli</name>
    <dbReference type="NCBI Taxonomy" id="363844"/>
    <lineage>
        <taxon>Bacteria</taxon>
        <taxon>Pseudomonadati</taxon>
        <taxon>Pseudomonadota</taxon>
        <taxon>Betaproteobacteria</taxon>
        <taxon>Burkholderiales</taxon>
        <taxon>Comamonadaceae</taxon>
        <taxon>Variovorax</taxon>
    </lineage>
</organism>
<proteinExistence type="predicted"/>
<evidence type="ECO:0000256" key="2">
    <source>
        <dbReference type="ARBA" id="ARBA00011974"/>
    </source>
</evidence>
<dbReference type="InterPro" id="IPR035994">
    <property type="entry name" value="Nucleoside_phosphorylase_sf"/>
</dbReference>
<dbReference type="PANTHER" id="PTHR46832">
    <property type="entry name" value="5'-METHYLTHIOADENOSINE/S-ADENOSYLHOMOCYSTEINE NUCLEOSIDASE"/>
    <property type="match status" value="1"/>
</dbReference>
<dbReference type="EC" id="3.2.2.9" evidence="2"/>
<keyword evidence="8" id="KW-1185">Reference proteome</keyword>
<evidence type="ECO:0000259" key="6">
    <source>
        <dbReference type="Pfam" id="PF01048"/>
    </source>
</evidence>
<evidence type="ECO:0000256" key="5">
    <source>
        <dbReference type="ARBA" id="ARBA00023167"/>
    </source>
</evidence>
<dbReference type="CDD" id="cd09008">
    <property type="entry name" value="MTAN"/>
    <property type="match status" value="1"/>
</dbReference>
<feature type="domain" description="Nucleoside phosphorylase" evidence="6">
    <location>
        <begin position="6"/>
        <end position="234"/>
    </location>
</feature>
<dbReference type="Gene3D" id="3.40.50.1580">
    <property type="entry name" value="Nucleoside phosphorylase domain"/>
    <property type="match status" value="1"/>
</dbReference>
<evidence type="ECO:0000256" key="3">
    <source>
        <dbReference type="ARBA" id="ARBA00022605"/>
    </source>
</evidence>
<comment type="pathway">
    <text evidence="1">Amino-acid biosynthesis; L-methionine biosynthesis via salvage pathway; S-methyl-5-thio-alpha-D-ribose 1-phosphate from S-methyl-5'-thioadenosine (hydrolase route): step 1/2.</text>
</comment>
<sequence length="239" mass="25008">MRAAGPIAIVSAMHEELSAVLALLPDEHRVMVAGRAFWRGHLHGHEVVAVLSRIGKVAAATTAAVLAERFAVGRVVFTGVAGGLGPGVEVGHVVVAREFLQHDMDAAPIFPRHEVPLYGMSRFAADPGLAAALCRAAGEALPQARVHQGLLVSGDRFVSTTAEARALQAELPDALAVEMEGAAFAQVCHDFGIPFAAVRTISDRADDAAHGDFLQFVHAVASPSSAAIVNALLRDLPKQ</sequence>
<protein>
    <recommendedName>
        <fullName evidence="2">adenosylhomocysteine nucleosidase</fullName>
        <ecNumber evidence="2">3.2.2.9</ecNumber>
    </recommendedName>
</protein>
<keyword evidence="4 7" id="KW-0378">Hydrolase</keyword>
<dbReference type="SUPFAM" id="SSF53167">
    <property type="entry name" value="Purine and uridine phosphorylases"/>
    <property type="match status" value="1"/>
</dbReference>
<reference evidence="7 8" key="1">
    <citation type="submission" date="2023-07" db="EMBL/GenBank/DDBJ databases">
        <title>Sorghum-associated microbial communities from plants grown in Nebraska, USA.</title>
        <authorList>
            <person name="Schachtman D."/>
        </authorList>
    </citation>
    <scope>NUCLEOTIDE SEQUENCE [LARGE SCALE GENOMIC DNA]</scope>
    <source>
        <strain evidence="7 8">DS1607</strain>
    </source>
</reference>
<dbReference type="PANTHER" id="PTHR46832:SF1">
    <property type="entry name" value="5'-METHYLTHIOADENOSINE_S-ADENOSYLHOMOCYSTEINE NUCLEOSIDASE"/>
    <property type="match status" value="1"/>
</dbReference>
<evidence type="ECO:0000313" key="8">
    <source>
        <dbReference type="Proteomes" id="UP001226867"/>
    </source>
</evidence>
<dbReference type="InterPro" id="IPR010049">
    <property type="entry name" value="MTA_SAH_Nsdase"/>
</dbReference>
<keyword evidence="5" id="KW-0486">Methionine biosynthesis</keyword>
<dbReference type="GO" id="GO:0008782">
    <property type="term" value="F:adenosylhomocysteine nucleosidase activity"/>
    <property type="evidence" value="ECO:0007669"/>
    <property type="project" value="UniProtKB-EC"/>
</dbReference>
<gene>
    <name evidence="7" type="ORF">J2W36_002624</name>
</gene>
<accession>A0ABT9S9B8</accession>
<dbReference type="Proteomes" id="UP001226867">
    <property type="component" value="Unassembled WGS sequence"/>
</dbReference>